<dbReference type="Proteomes" id="UP001152888">
    <property type="component" value="Unassembled WGS sequence"/>
</dbReference>
<evidence type="ECO:0000313" key="1">
    <source>
        <dbReference type="EMBL" id="CAH1982129.1"/>
    </source>
</evidence>
<accession>A0A9P0KV18</accession>
<dbReference type="OrthoDB" id="6763253at2759"/>
<dbReference type="EMBL" id="CAKOFQ010007423">
    <property type="protein sequence ID" value="CAH2000825.1"/>
    <property type="molecule type" value="Genomic_DNA"/>
</dbReference>
<dbReference type="AlphaFoldDB" id="A0A9P0KV18"/>
<gene>
    <name evidence="1" type="ORF">ACAOBT_LOCUS14844</name>
    <name evidence="2" type="ORF">ACAOBT_LOCUS25819</name>
    <name evidence="3" type="ORF">ACAOBT_LOCUS36231</name>
</gene>
<organism evidence="1 4">
    <name type="scientific">Acanthoscelides obtectus</name>
    <name type="common">Bean weevil</name>
    <name type="synonym">Bruchus obtectus</name>
    <dbReference type="NCBI Taxonomy" id="200917"/>
    <lineage>
        <taxon>Eukaryota</taxon>
        <taxon>Metazoa</taxon>
        <taxon>Ecdysozoa</taxon>
        <taxon>Arthropoda</taxon>
        <taxon>Hexapoda</taxon>
        <taxon>Insecta</taxon>
        <taxon>Pterygota</taxon>
        <taxon>Neoptera</taxon>
        <taxon>Endopterygota</taxon>
        <taxon>Coleoptera</taxon>
        <taxon>Polyphaga</taxon>
        <taxon>Cucujiformia</taxon>
        <taxon>Chrysomeloidea</taxon>
        <taxon>Chrysomelidae</taxon>
        <taxon>Bruchinae</taxon>
        <taxon>Bruchini</taxon>
        <taxon>Acanthoscelides</taxon>
    </lineage>
</organism>
<evidence type="ECO:0000313" key="2">
    <source>
        <dbReference type="EMBL" id="CAH2000825.1"/>
    </source>
</evidence>
<dbReference type="EMBL" id="CAKOFQ010006916">
    <property type="protein sequence ID" value="CAH1982129.1"/>
    <property type="molecule type" value="Genomic_DNA"/>
</dbReference>
<protein>
    <submittedName>
        <fullName evidence="1">Uncharacterized protein</fullName>
    </submittedName>
</protein>
<name>A0A9P0KV18_ACAOB</name>
<evidence type="ECO:0000313" key="3">
    <source>
        <dbReference type="EMBL" id="CAH2017788.1"/>
    </source>
</evidence>
<evidence type="ECO:0000313" key="4">
    <source>
        <dbReference type="Proteomes" id="UP001152888"/>
    </source>
</evidence>
<dbReference type="EMBL" id="CAKOFQ010009460">
    <property type="protein sequence ID" value="CAH2017788.1"/>
    <property type="molecule type" value="Genomic_DNA"/>
</dbReference>
<sequence length="164" mass="19243">MKTSPKFSIITSWDWQQLIRLCGPKIDVSEMELLDFKNFNDLQSNARSPMQPKKKTNTGHPFLISKVVHMKFFADSMGILYFKTAFNDTEFKQVDFNKSEPRKTRRVQKSGSQLYMPEAIRESMRPITTKKFLDLQKTLKWVPKRFHNFFNNLSHGSAEADEET</sequence>
<reference evidence="1" key="1">
    <citation type="submission" date="2022-03" db="EMBL/GenBank/DDBJ databases">
        <authorList>
            <person name="Sayadi A."/>
        </authorList>
    </citation>
    <scope>NUCLEOTIDE SEQUENCE</scope>
</reference>
<comment type="caution">
    <text evidence="1">The sequence shown here is derived from an EMBL/GenBank/DDBJ whole genome shotgun (WGS) entry which is preliminary data.</text>
</comment>
<proteinExistence type="predicted"/>
<keyword evidence="4" id="KW-1185">Reference proteome</keyword>